<dbReference type="Proteomes" id="UP000471381">
    <property type="component" value="Unassembled WGS sequence"/>
</dbReference>
<keyword evidence="3" id="KW-1185">Reference proteome</keyword>
<dbReference type="RefSeq" id="WP_163107646.1">
    <property type="nucleotide sequence ID" value="NZ_JAAAWO010000016.1"/>
</dbReference>
<organism evidence="2 3">
    <name type="scientific">Alteromonas genovensis</name>
    <dbReference type="NCBI Taxonomy" id="471225"/>
    <lineage>
        <taxon>Bacteria</taxon>
        <taxon>Pseudomonadati</taxon>
        <taxon>Pseudomonadota</taxon>
        <taxon>Gammaproteobacteria</taxon>
        <taxon>Alteromonadales</taxon>
        <taxon>Alteromonadaceae</taxon>
        <taxon>Alteromonas/Salinimonas group</taxon>
        <taxon>Alteromonas</taxon>
    </lineage>
</organism>
<proteinExistence type="predicted"/>
<comment type="caution">
    <text evidence="2">The sequence shown here is derived from an EMBL/GenBank/DDBJ whole genome shotgun (WGS) entry which is preliminary data.</text>
</comment>
<gene>
    <name evidence="2" type="ORF">GTQ48_16510</name>
</gene>
<feature type="transmembrane region" description="Helical" evidence="1">
    <location>
        <begin position="101"/>
        <end position="118"/>
    </location>
</feature>
<protein>
    <submittedName>
        <fullName evidence="2">Uncharacterized protein</fullName>
    </submittedName>
</protein>
<keyword evidence="1" id="KW-1133">Transmembrane helix</keyword>
<evidence type="ECO:0000256" key="1">
    <source>
        <dbReference type="SAM" id="Phobius"/>
    </source>
</evidence>
<accession>A0A6N9TNQ0</accession>
<dbReference type="EMBL" id="JAAAWO010000016">
    <property type="protein sequence ID" value="NDW17119.1"/>
    <property type="molecule type" value="Genomic_DNA"/>
</dbReference>
<keyword evidence="1" id="KW-0812">Transmembrane</keyword>
<evidence type="ECO:0000313" key="3">
    <source>
        <dbReference type="Proteomes" id="UP000471381"/>
    </source>
</evidence>
<sequence>MGPDYSGYSIAELEDALANIDREAFPDRVERIKDELNSRHPLGKNNPKTLDDNFESNEQFFRCPSCEEKIGFFSKTANKWGKRKVCPHCNSPFETMFKLKVFAIAFIPALIINLFVLRPLVVSLGFNGAFSTGILCGIITVLTMRYRKIRSPNTA</sequence>
<keyword evidence="1" id="KW-0472">Membrane</keyword>
<name>A0A6N9TNQ0_9ALTE</name>
<feature type="transmembrane region" description="Helical" evidence="1">
    <location>
        <begin position="124"/>
        <end position="144"/>
    </location>
</feature>
<evidence type="ECO:0000313" key="2">
    <source>
        <dbReference type="EMBL" id="NDW17119.1"/>
    </source>
</evidence>
<reference evidence="2 3" key="1">
    <citation type="submission" date="2020-01" db="EMBL/GenBank/DDBJ databases">
        <title>Genomes of bacteria type strains.</title>
        <authorList>
            <person name="Chen J."/>
            <person name="Zhu S."/>
            <person name="Yang J."/>
        </authorList>
    </citation>
    <scope>NUCLEOTIDE SEQUENCE [LARGE SCALE GENOMIC DNA]</scope>
    <source>
        <strain evidence="2 3">LMG 24078</strain>
    </source>
</reference>
<dbReference type="AlphaFoldDB" id="A0A6N9TNQ0"/>